<protein>
    <submittedName>
        <fullName evidence="1">Uncharacterized protein</fullName>
    </submittedName>
</protein>
<comment type="caution">
    <text evidence="1">The sequence shown here is derived from an EMBL/GenBank/DDBJ whole genome shotgun (WGS) entry which is preliminary data.</text>
</comment>
<dbReference type="EMBL" id="LSSL01001698">
    <property type="protein sequence ID" value="OLY82281.1"/>
    <property type="molecule type" value="Genomic_DNA"/>
</dbReference>
<dbReference type="Proteomes" id="UP000187455">
    <property type="component" value="Unassembled WGS sequence"/>
</dbReference>
<proteinExistence type="predicted"/>
<feature type="non-terminal residue" evidence="1">
    <location>
        <position position="37"/>
    </location>
</feature>
<accession>A0A1R0GZE7</accession>
<organism evidence="1 2">
    <name type="scientific">Smittium mucronatum</name>
    <dbReference type="NCBI Taxonomy" id="133383"/>
    <lineage>
        <taxon>Eukaryota</taxon>
        <taxon>Fungi</taxon>
        <taxon>Fungi incertae sedis</taxon>
        <taxon>Zoopagomycota</taxon>
        <taxon>Kickxellomycotina</taxon>
        <taxon>Harpellomycetes</taxon>
        <taxon>Harpellales</taxon>
        <taxon>Legeriomycetaceae</taxon>
        <taxon>Smittium</taxon>
    </lineage>
</organism>
<evidence type="ECO:0000313" key="1">
    <source>
        <dbReference type="EMBL" id="OLY82281.1"/>
    </source>
</evidence>
<gene>
    <name evidence="1" type="ORF">AYI68_g3598</name>
</gene>
<dbReference type="AlphaFoldDB" id="A0A1R0GZE7"/>
<sequence length="37" mass="4387">MYELWLDTIMSPDFGVRVEVGLFRLPAFLEEYVCFSI</sequence>
<keyword evidence="2" id="KW-1185">Reference proteome</keyword>
<reference evidence="1 2" key="1">
    <citation type="journal article" date="2016" name="Mol. Biol. Evol.">
        <title>Genome-Wide Survey of Gut Fungi (Harpellales) Reveals the First Horizontally Transferred Ubiquitin Gene from a Mosquito Host.</title>
        <authorList>
            <person name="Wang Y."/>
            <person name="White M.M."/>
            <person name="Kvist S."/>
            <person name="Moncalvo J.M."/>
        </authorList>
    </citation>
    <scope>NUCLEOTIDE SEQUENCE [LARGE SCALE GENOMIC DNA]</scope>
    <source>
        <strain evidence="1 2">ALG-7-W6</strain>
    </source>
</reference>
<name>A0A1R0GZE7_9FUNG</name>
<evidence type="ECO:0000313" key="2">
    <source>
        <dbReference type="Proteomes" id="UP000187455"/>
    </source>
</evidence>